<keyword evidence="4" id="KW-1185">Reference proteome</keyword>
<name>A0AB38DUC0_XANCH</name>
<protein>
    <recommendedName>
        <fullName evidence="5">Transposase</fullName>
    </recommendedName>
</protein>
<proteinExistence type="predicted"/>
<evidence type="ECO:0000313" key="1">
    <source>
        <dbReference type="EMBL" id="SON75963.1"/>
    </source>
</evidence>
<dbReference type="EMBL" id="OCYS01000009">
    <property type="protein sequence ID" value="SON77671.1"/>
    <property type="molecule type" value="Genomic_DNA"/>
</dbReference>
<organism evidence="2 3">
    <name type="scientific">Xanthomonas campestris pv. phaseoli</name>
    <dbReference type="NCBI Taxonomy" id="317013"/>
    <lineage>
        <taxon>Bacteria</taxon>
        <taxon>Pseudomonadati</taxon>
        <taxon>Pseudomonadota</taxon>
        <taxon>Gammaproteobacteria</taxon>
        <taxon>Lysobacterales</taxon>
        <taxon>Lysobacteraceae</taxon>
        <taxon>Xanthomonas</taxon>
    </lineage>
</organism>
<dbReference type="AlphaFoldDB" id="A0AB38DUC0"/>
<dbReference type="Proteomes" id="UP000234181">
    <property type="component" value="Unassembled WGS sequence"/>
</dbReference>
<comment type="caution">
    <text evidence="2">The sequence shown here is derived from an EMBL/GenBank/DDBJ whole genome shotgun (WGS) entry which is preliminary data.</text>
</comment>
<evidence type="ECO:0000313" key="3">
    <source>
        <dbReference type="Proteomes" id="UP000234166"/>
    </source>
</evidence>
<evidence type="ECO:0008006" key="5">
    <source>
        <dbReference type="Google" id="ProtNLM"/>
    </source>
</evidence>
<sequence>MHACGGCVDMVQAQQIRVRDSLRTLQPRSLVHKHSPHRTLRGAVAEIPDRSYQARQSAVWAWIAQTPRDL</sequence>
<dbReference type="EMBL" id="OCYT01000012">
    <property type="protein sequence ID" value="SON75963.1"/>
    <property type="molecule type" value="Genomic_DNA"/>
</dbReference>
<reference evidence="3 4" key="1">
    <citation type="submission" date="2017-10" db="EMBL/GenBank/DDBJ databases">
        <authorList>
            <person name="Regsiter A."/>
            <person name="William W."/>
        </authorList>
    </citation>
    <scope>NUCLEOTIDE SEQUENCE [LARGE SCALE GENOMIC DNA]</scope>
    <source>
        <strain evidence="1 4">CFBP6984</strain>
        <strain evidence="2 3">CFBP7430</strain>
    </source>
</reference>
<evidence type="ECO:0000313" key="4">
    <source>
        <dbReference type="Proteomes" id="UP000234181"/>
    </source>
</evidence>
<evidence type="ECO:0000313" key="2">
    <source>
        <dbReference type="EMBL" id="SON77671.1"/>
    </source>
</evidence>
<dbReference type="Proteomes" id="UP000234166">
    <property type="component" value="Unassembled WGS sequence"/>
</dbReference>
<gene>
    <name evidence="1" type="ORF">XAP6984_1090060</name>
    <name evidence="2" type="ORF">XAP7430_1060060</name>
</gene>
<accession>A0AB38DUC0</accession>